<dbReference type="InterPro" id="IPR000524">
    <property type="entry name" value="Tscrpt_reg_HTH_GntR"/>
</dbReference>
<dbReference type="SUPFAM" id="SSF48008">
    <property type="entry name" value="GntR ligand-binding domain-like"/>
    <property type="match status" value="1"/>
</dbReference>
<protein>
    <submittedName>
        <fullName evidence="6">Transcriptional regulator, GntR family</fullName>
    </submittedName>
</protein>
<dbReference type="Proteomes" id="UP000199118">
    <property type="component" value="Unassembled WGS sequence"/>
</dbReference>
<dbReference type="PROSITE" id="PS50949">
    <property type="entry name" value="HTH_GNTR"/>
    <property type="match status" value="1"/>
</dbReference>
<gene>
    <name evidence="6" type="ORF">SAMN05444336_105130</name>
</gene>
<dbReference type="InterPro" id="IPR036388">
    <property type="entry name" value="WH-like_DNA-bd_sf"/>
</dbReference>
<keyword evidence="2" id="KW-0238">DNA-binding</keyword>
<dbReference type="SMART" id="SM00345">
    <property type="entry name" value="HTH_GNTR"/>
    <property type="match status" value="1"/>
</dbReference>
<keyword evidence="3" id="KW-0804">Transcription</keyword>
<proteinExistence type="predicted"/>
<dbReference type="Pfam" id="PF07729">
    <property type="entry name" value="FCD"/>
    <property type="match status" value="1"/>
</dbReference>
<feature type="compositionally biased region" description="Low complexity" evidence="4">
    <location>
        <begin position="15"/>
        <end position="24"/>
    </location>
</feature>
<evidence type="ECO:0000256" key="3">
    <source>
        <dbReference type="ARBA" id="ARBA00023163"/>
    </source>
</evidence>
<evidence type="ECO:0000256" key="1">
    <source>
        <dbReference type="ARBA" id="ARBA00023015"/>
    </source>
</evidence>
<organism evidence="6 7">
    <name type="scientific">Albimonas donghaensis</name>
    <dbReference type="NCBI Taxonomy" id="356660"/>
    <lineage>
        <taxon>Bacteria</taxon>
        <taxon>Pseudomonadati</taxon>
        <taxon>Pseudomonadota</taxon>
        <taxon>Alphaproteobacteria</taxon>
        <taxon>Rhodobacterales</taxon>
        <taxon>Paracoccaceae</taxon>
        <taxon>Albimonas</taxon>
    </lineage>
</organism>
<evidence type="ECO:0000256" key="4">
    <source>
        <dbReference type="SAM" id="MobiDB-lite"/>
    </source>
</evidence>
<dbReference type="GO" id="GO:0043565">
    <property type="term" value="F:sequence-specific DNA binding"/>
    <property type="evidence" value="ECO:0007669"/>
    <property type="project" value="InterPro"/>
</dbReference>
<feature type="domain" description="HTH gntR-type" evidence="5">
    <location>
        <begin position="27"/>
        <end position="94"/>
    </location>
</feature>
<accession>A0A1H3BS04</accession>
<reference evidence="6 7" key="1">
    <citation type="submission" date="2016-10" db="EMBL/GenBank/DDBJ databases">
        <authorList>
            <person name="de Groot N.N."/>
        </authorList>
    </citation>
    <scope>NUCLEOTIDE SEQUENCE [LARGE SCALE GENOMIC DNA]</scope>
    <source>
        <strain evidence="6 7">DSM 17890</strain>
    </source>
</reference>
<dbReference type="Gene3D" id="1.20.120.530">
    <property type="entry name" value="GntR ligand-binding domain-like"/>
    <property type="match status" value="1"/>
</dbReference>
<sequence>MADRSPNPEIPPAPAAERGPASSRGAAARGLRAVLGLRELIHSGAVAPGERLSELDMAERLGLSRTPIRAALARLEQEGLLIQLASGGYAARAFSEADVRDAIELRGVLEGAAARLAAERGAAPGPMEAARALLARLDDILAPGAAALEFPAYLEANEAFHGALAALSGSPLVIRQIAQATRLPFAGPSAFIDAQSRMDEVRESLTVAQAQHRGLIEAIAAREGARAEALAREHARLALRNLDAAMRDRALAARVPGLSLVTR</sequence>
<name>A0A1H3BS04_9RHOB</name>
<dbReference type="InterPro" id="IPR036390">
    <property type="entry name" value="WH_DNA-bd_sf"/>
</dbReference>
<dbReference type="PRINTS" id="PR00035">
    <property type="entry name" value="HTHGNTR"/>
</dbReference>
<dbReference type="Pfam" id="PF00392">
    <property type="entry name" value="GntR"/>
    <property type="match status" value="1"/>
</dbReference>
<dbReference type="PANTHER" id="PTHR43537:SF49">
    <property type="entry name" value="TRANSCRIPTIONAL REGULATORY PROTEIN"/>
    <property type="match status" value="1"/>
</dbReference>
<dbReference type="PANTHER" id="PTHR43537">
    <property type="entry name" value="TRANSCRIPTIONAL REGULATOR, GNTR FAMILY"/>
    <property type="match status" value="1"/>
</dbReference>
<dbReference type="InterPro" id="IPR011711">
    <property type="entry name" value="GntR_C"/>
</dbReference>
<dbReference type="AlphaFoldDB" id="A0A1H3BS04"/>
<feature type="region of interest" description="Disordered" evidence="4">
    <location>
        <begin position="1"/>
        <end position="24"/>
    </location>
</feature>
<dbReference type="EMBL" id="FNMZ01000005">
    <property type="protein sequence ID" value="SDX44555.1"/>
    <property type="molecule type" value="Genomic_DNA"/>
</dbReference>
<keyword evidence="7" id="KW-1185">Reference proteome</keyword>
<dbReference type="InterPro" id="IPR000485">
    <property type="entry name" value="AsnC-type_HTH_dom"/>
</dbReference>
<dbReference type="RefSeq" id="WP_245710586.1">
    <property type="nucleotide sequence ID" value="NZ_FNMZ01000005.1"/>
</dbReference>
<dbReference type="SMART" id="SM00895">
    <property type="entry name" value="FCD"/>
    <property type="match status" value="1"/>
</dbReference>
<evidence type="ECO:0000313" key="6">
    <source>
        <dbReference type="EMBL" id="SDX44555.1"/>
    </source>
</evidence>
<evidence type="ECO:0000259" key="5">
    <source>
        <dbReference type="PROSITE" id="PS50949"/>
    </source>
</evidence>
<dbReference type="STRING" id="356660.SAMN05444336_105130"/>
<dbReference type="SUPFAM" id="SSF46785">
    <property type="entry name" value="Winged helix' DNA-binding domain"/>
    <property type="match status" value="1"/>
</dbReference>
<dbReference type="Gene3D" id="1.10.10.10">
    <property type="entry name" value="Winged helix-like DNA-binding domain superfamily/Winged helix DNA-binding domain"/>
    <property type="match status" value="1"/>
</dbReference>
<keyword evidence="1" id="KW-0805">Transcription regulation</keyword>
<dbReference type="PRINTS" id="PR00033">
    <property type="entry name" value="HTHASNC"/>
</dbReference>
<evidence type="ECO:0000256" key="2">
    <source>
        <dbReference type="ARBA" id="ARBA00023125"/>
    </source>
</evidence>
<dbReference type="InterPro" id="IPR008920">
    <property type="entry name" value="TF_FadR/GntR_C"/>
</dbReference>
<evidence type="ECO:0000313" key="7">
    <source>
        <dbReference type="Proteomes" id="UP000199118"/>
    </source>
</evidence>
<dbReference type="GO" id="GO:0003700">
    <property type="term" value="F:DNA-binding transcription factor activity"/>
    <property type="evidence" value="ECO:0007669"/>
    <property type="project" value="InterPro"/>
</dbReference>